<keyword evidence="1" id="KW-0689">Ribosomal protein</keyword>
<evidence type="ECO:0000259" key="4">
    <source>
        <dbReference type="Pfam" id="PF00338"/>
    </source>
</evidence>
<sequence length="300" mass="32225">MLSAVARRSLAHSTRSALPGAMRWVRLESTTATPPPTPEPSKKKAGTSSSETAIPQKEAIDGLPTSQPAITPAATPAALATPAAVATTSAVDNHSSVTASAPLASKLASAPTTLSLKSSKSTSNTPPVIVPKPIRRIVPDPEERHWHETVVNGRGSLSPYRHPQTYGIPVAIIHFRSYFPSQLALFTHFVSHAASSLGIPISGVASLPTQRSMWTRAIKAFDADQEVVDRWVKYMERHAMPGVGLRVVRWHRVPISVGKKQLESVMGQMRLGGITDKQKMKALGKQIVKEEAKAVQDVLP</sequence>
<gene>
    <name evidence="5" type="ORF">EW146_g8224</name>
</gene>
<accession>A0A4S4LG53</accession>
<dbReference type="AlphaFoldDB" id="A0A4S4LG53"/>
<keyword evidence="2" id="KW-0687">Ribonucleoprotein</keyword>
<dbReference type="Proteomes" id="UP000310158">
    <property type="component" value="Unassembled WGS sequence"/>
</dbReference>
<comment type="caution">
    <text evidence="5">The sequence shown here is derived from an EMBL/GenBank/DDBJ whole genome shotgun (WGS) entry which is preliminary data.</text>
</comment>
<dbReference type="GO" id="GO:1990904">
    <property type="term" value="C:ribonucleoprotein complex"/>
    <property type="evidence" value="ECO:0007669"/>
    <property type="project" value="UniProtKB-KW"/>
</dbReference>
<feature type="region of interest" description="Disordered" evidence="3">
    <location>
        <begin position="29"/>
        <end position="52"/>
    </location>
</feature>
<keyword evidence="6" id="KW-1185">Reference proteome</keyword>
<dbReference type="Pfam" id="PF00338">
    <property type="entry name" value="Ribosomal_S10"/>
    <property type="match status" value="1"/>
</dbReference>
<name>A0A4S4LG53_9AGAM</name>
<evidence type="ECO:0000313" key="6">
    <source>
        <dbReference type="Proteomes" id="UP000310158"/>
    </source>
</evidence>
<feature type="domain" description="Small ribosomal subunit protein uS10" evidence="4">
    <location>
        <begin position="173"/>
        <end position="215"/>
    </location>
</feature>
<proteinExistence type="predicted"/>
<evidence type="ECO:0000256" key="3">
    <source>
        <dbReference type="SAM" id="MobiDB-lite"/>
    </source>
</evidence>
<protein>
    <recommendedName>
        <fullName evidence="4">Small ribosomal subunit protein uS10 domain-containing protein</fullName>
    </recommendedName>
</protein>
<evidence type="ECO:0000313" key="5">
    <source>
        <dbReference type="EMBL" id="THH10904.1"/>
    </source>
</evidence>
<dbReference type="GO" id="GO:0005840">
    <property type="term" value="C:ribosome"/>
    <property type="evidence" value="ECO:0007669"/>
    <property type="project" value="UniProtKB-KW"/>
</dbReference>
<evidence type="ECO:0000256" key="1">
    <source>
        <dbReference type="ARBA" id="ARBA00022980"/>
    </source>
</evidence>
<dbReference type="EMBL" id="SGPL01000543">
    <property type="protein sequence ID" value="THH10904.1"/>
    <property type="molecule type" value="Genomic_DNA"/>
</dbReference>
<dbReference type="InterPro" id="IPR036838">
    <property type="entry name" value="Ribosomal_uS10_dom_sf"/>
</dbReference>
<evidence type="ECO:0000256" key="2">
    <source>
        <dbReference type="ARBA" id="ARBA00023274"/>
    </source>
</evidence>
<dbReference type="InterPro" id="IPR027486">
    <property type="entry name" value="Ribosomal_uS10_dom"/>
</dbReference>
<dbReference type="OrthoDB" id="366214at2759"/>
<organism evidence="5 6">
    <name type="scientific">Bondarzewia mesenterica</name>
    <dbReference type="NCBI Taxonomy" id="1095465"/>
    <lineage>
        <taxon>Eukaryota</taxon>
        <taxon>Fungi</taxon>
        <taxon>Dikarya</taxon>
        <taxon>Basidiomycota</taxon>
        <taxon>Agaricomycotina</taxon>
        <taxon>Agaricomycetes</taxon>
        <taxon>Russulales</taxon>
        <taxon>Bondarzewiaceae</taxon>
        <taxon>Bondarzewia</taxon>
    </lineage>
</organism>
<reference evidence="5 6" key="1">
    <citation type="submission" date="2019-02" db="EMBL/GenBank/DDBJ databases">
        <title>Genome sequencing of the rare red list fungi Bondarzewia mesenterica.</title>
        <authorList>
            <person name="Buettner E."/>
            <person name="Kellner H."/>
        </authorList>
    </citation>
    <scope>NUCLEOTIDE SEQUENCE [LARGE SCALE GENOMIC DNA]</scope>
    <source>
        <strain evidence="5 6">DSM 108281</strain>
    </source>
</reference>
<dbReference type="SUPFAM" id="SSF54999">
    <property type="entry name" value="Ribosomal protein S10"/>
    <property type="match status" value="1"/>
</dbReference>